<organism evidence="5 6">
    <name type="scientific">Mycoplasmopsis pullorum</name>
    <dbReference type="NCBI Taxonomy" id="48003"/>
    <lineage>
        <taxon>Bacteria</taxon>
        <taxon>Bacillati</taxon>
        <taxon>Mycoplasmatota</taxon>
        <taxon>Mycoplasmoidales</taxon>
        <taxon>Metamycoplasmataceae</taxon>
        <taxon>Mycoplasmopsis</taxon>
    </lineage>
</organism>
<evidence type="ECO:0000256" key="1">
    <source>
        <dbReference type="ARBA" id="ARBA00010923"/>
    </source>
</evidence>
<keyword evidence="3" id="KW-0238">DNA-binding</keyword>
<feature type="domain" description="Type I restriction modification DNA specificity" evidence="4">
    <location>
        <begin position="5"/>
        <end position="54"/>
    </location>
</feature>
<comment type="similarity">
    <text evidence="1">Belongs to the type-I restriction system S methylase family.</text>
</comment>
<sequence>MSKYVKRETANAKLMSNVVSNIRISLPSLKIQNKIVKVLDNFESICKDLNVGLPVEEQKRQQQYEYYRDKIFHYLEKLTKK</sequence>
<dbReference type="GO" id="GO:0003677">
    <property type="term" value="F:DNA binding"/>
    <property type="evidence" value="ECO:0007669"/>
    <property type="project" value="UniProtKB-KW"/>
</dbReference>
<dbReference type="AlphaFoldDB" id="A0A1L4FSW9"/>
<evidence type="ECO:0000256" key="2">
    <source>
        <dbReference type="ARBA" id="ARBA00022747"/>
    </source>
</evidence>
<dbReference type="KEGG" id="mpul:BLA55_03615"/>
<dbReference type="InterPro" id="IPR000055">
    <property type="entry name" value="Restrct_endonuc_typeI_TRD"/>
</dbReference>
<protein>
    <recommendedName>
        <fullName evidence="4">Type I restriction modification DNA specificity domain-containing protein</fullName>
    </recommendedName>
</protein>
<dbReference type="EMBL" id="CP017813">
    <property type="protein sequence ID" value="APJ38721.1"/>
    <property type="molecule type" value="Genomic_DNA"/>
</dbReference>
<name>A0A1L4FSW9_9BACT</name>
<gene>
    <name evidence="5" type="ORF">BLA55_03615</name>
</gene>
<dbReference type="InterPro" id="IPR044946">
    <property type="entry name" value="Restrct_endonuc_typeI_TRD_sf"/>
</dbReference>
<dbReference type="Gene3D" id="3.90.220.20">
    <property type="entry name" value="DNA methylase specificity domains"/>
    <property type="match status" value="1"/>
</dbReference>
<dbReference type="GO" id="GO:0009307">
    <property type="term" value="P:DNA restriction-modification system"/>
    <property type="evidence" value="ECO:0007669"/>
    <property type="project" value="UniProtKB-KW"/>
</dbReference>
<evidence type="ECO:0000259" key="4">
    <source>
        <dbReference type="Pfam" id="PF01420"/>
    </source>
</evidence>
<dbReference type="STRING" id="48003.BLA55_03615"/>
<evidence type="ECO:0000313" key="5">
    <source>
        <dbReference type="EMBL" id="APJ38721.1"/>
    </source>
</evidence>
<dbReference type="Pfam" id="PF01420">
    <property type="entry name" value="Methylase_S"/>
    <property type="match status" value="1"/>
</dbReference>
<keyword evidence="2" id="KW-0680">Restriction system</keyword>
<dbReference type="Proteomes" id="UP000184322">
    <property type="component" value="Chromosome"/>
</dbReference>
<reference evidence="6" key="1">
    <citation type="submission" date="2016-10" db="EMBL/GenBank/DDBJ databases">
        <authorList>
            <person name="Beylefeld A."/>
            <person name="Abolnik C."/>
        </authorList>
    </citation>
    <scope>NUCLEOTIDE SEQUENCE [LARGE SCALE GENOMIC DNA]</scope>
    <source>
        <strain evidence="6">B359_6</strain>
    </source>
</reference>
<proteinExistence type="inferred from homology"/>
<accession>A0A1L4FSW9</accession>
<evidence type="ECO:0000313" key="6">
    <source>
        <dbReference type="Proteomes" id="UP000184322"/>
    </source>
</evidence>
<dbReference type="SUPFAM" id="SSF116734">
    <property type="entry name" value="DNA methylase specificity domain"/>
    <property type="match status" value="1"/>
</dbReference>
<keyword evidence="6" id="KW-1185">Reference proteome</keyword>
<evidence type="ECO:0000256" key="3">
    <source>
        <dbReference type="ARBA" id="ARBA00023125"/>
    </source>
</evidence>